<sequence length="217" mass="23506">MENQNDNTEMIKNLTNILEGLDNSQEQLEKNAFDVINSSDTSLNLVKESIGSVEEILEMIDNLNKIVSETSGRINELKELSGKIEEFAAVISNISNKTNILSLNASIEAARAGEHGRGFAVVASEVRNLAAQSAKSSKEITDTIAQVQTSVSETVDAMTNVYDNAVAQKHKADSVGQVLHKVVDAAYAANEVARNIENEIAYQREITDEARGAIGLK</sequence>
<accession>A0ABV1GQC3</accession>
<protein>
    <submittedName>
        <fullName evidence="4">Methyl-accepting chemotaxis protein</fullName>
    </submittedName>
</protein>
<dbReference type="SUPFAM" id="SSF58104">
    <property type="entry name" value="Methyl-accepting chemotaxis protein (MCP) signaling domain"/>
    <property type="match status" value="1"/>
</dbReference>
<organism evidence="4 5">
    <name type="scientific">Lachnospira intestinalis</name>
    <dbReference type="NCBI Taxonomy" id="3133158"/>
    <lineage>
        <taxon>Bacteria</taxon>
        <taxon>Bacillati</taxon>
        <taxon>Bacillota</taxon>
        <taxon>Clostridia</taxon>
        <taxon>Lachnospirales</taxon>
        <taxon>Lachnospiraceae</taxon>
        <taxon>Lachnospira</taxon>
    </lineage>
</organism>
<dbReference type="PANTHER" id="PTHR32089:SF112">
    <property type="entry name" value="LYSOZYME-LIKE PROTEIN-RELATED"/>
    <property type="match status" value="1"/>
</dbReference>
<dbReference type="PANTHER" id="PTHR32089">
    <property type="entry name" value="METHYL-ACCEPTING CHEMOTAXIS PROTEIN MCPB"/>
    <property type="match status" value="1"/>
</dbReference>
<evidence type="ECO:0000256" key="1">
    <source>
        <dbReference type="ARBA" id="ARBA00023224"/>
    </source>
</evidence>
<evidence type="ECO:0000259" key="3">
    <source>
        <dbReference type="PROSITE" id="PS50111"/>
    </source>
</evidence>
<name>A0ABV1GQC3_9FIRM</name>
<evidence type="ECO:0000313" key="5">
    <source>
        <dbReference type="Proteomes" id="UP001480973"/>
    </source>
</evidence>
<dbReference type="Gene3D" id="1.10.287.950">
    <property type="entry name" value="Methyl-accepting chemotaxis protein"/>
    <property type="match status" value="1"/>
</dbReference>
<dbReference type="SMART" id="SM00283">
    <property type="entry name" value="MA"/>
    <property type="match status" value="1"/>
</dbReference>
<dbReference type="Pfam" id="PF00015">
    <property type="entry name" value="MCPsignal"/>
    <property type="match status" value="1"/>
</dbReference>
<dbReference type="InterPro" id="IPR004089">
    <property type="entry name" value="MCPsignal_dom"/>
</dbReference>
<proteinExistence type="predicted"/>
<evidence type="ECO:0000256" key="2">
    <source>
        <dbReference type="PROSITE-ProRule" id="PRU00284"/>
    </source>
</evidence>
<keyword evidence="5" id="KW-1185">Reference proteome</keyword>
<feature type="domain" description="Methyl-accepting transducer" evidence="3">
    <location>
        <begin position="1"/>
        <end position="217"/>
    </location>
</feature>
<dbReference type="Proteomes" id="UP001480973">
    <property type="component" value="Unassembled WGS sequence"/>
</dbReference>
<comment type="caution">
    <text evidence="4">The sequence shown here is derived from an EMBL/GenBank/DDBJ whole genome shotgun (WGS) entry which is preliminary data.</text>
</comment>
<gene>
    <name evidence="4" type="ORF">WMO38_10000</name>
</gene>
<evidence type="ECO:0000313" key="4">
    <source>
        <dbReference type="EMBL" id="MEQ2535446.1"/>
    </source>
</evidence>
<keyword evidence="1 2" id="KW-0807">Transducer</keyword>
<dbReference type="EMBL" id="JBBMES010000010">
    <property type="protein sequence ID" value="MEQ2535446.1"/>
    <property type="molecule type" value="Genomic_DNA"/>
</dbReference>
<dbReference type="PROSITE" id="PS50111">
    <property type="entry name" value="CHEMOTAXIS_TRANSDUC_2"/>
    <property type="match status" value="1"/>
</dbReference>
<reference evidence="4 5" key="1">
    <citation type="submission" date="2024-03" db="EMBL/GenBank/DDBJ databases">
        <title>Human intestinal bacterial collection.</title>
        <authorList>
            <person name="Pauvert C."/>
            <person name="Hitch T.C.A."/>
            <person name="Clavel T."/>
        </authorList>
    </citation>
    <scope>NUCLEOTIDE SEQUENCE [LARGE SCALE GENOMIC DNA]</scope>
    <source>
        <strain evidence="4 5">CLA-JM-H10</strain>
    </source>
</reference>